<feature type="domain" description="RNA polymerase sigma factor 70 region 4 type 2" evidence="6">
    <location>
        <begin position="122"/>
        <end position="169"/>
    </location>
</feature>
<keyword evidence="2" id="KW-0805">Transcription regulation</keyword>
<evidence type="ECO:0000313" key="7">
    <source>
        <dbReference type="EMBL" id="OUQ68350.1"/>
    </source>
</evidence>
<reference evidence="8" key="1">
    <citation type="submission" date="2017-04" db="EMBL/GenBank/DDBJ databases">
        <title>Function of individual gut microbiota members based on whole genome sequencing of pure cultures obtained from chicken caecum.</title>
        <authorList>
            <person name="Medvecky M."/>
            <person name="Cejkova D."/>
            <person name="Polansky O."/>
            <person name="Karasova D."/>
            <person name="Kubasova T."/>
            <person name="Cizek A."/>
            <person name="Rychlik I."/>
        </authorList>
    </citation>
    <scope>NUCLEOTIDE SEQUENCE [LARGE SCALE GENOMIC DNA]</scope>
    <source>
        <strain evidence="8">An109</strain>
    </source>
</reference>
<dbReference type="Gene3D" id="1.10.10.10">
    <property type="entry name" value="Winged helix-like DNA-binding domain superfamily/Winged helix DNA-binding domain"/>
    <property type="match status" value="1"/>
</dbReference>
<keyword evidence="4" id="KW-0804">Transcription</keyword>
<keyword evidence="3" id="KW-0731">Sigma factor</keyword>
<dbReference type="NCBIfam" id="TIGR02985">
    <property type="entry name" value="Sig70_bacteroi1"/>
    <property type="match status" value="1"/>
</dbReference>
<dbReference type="Pfam" id="PF04542">
    <property type="entry name" value="Sigma70_r2"/>
    <property type="match status" value="1"/>
</dbReference>
<dbReference type="InterPro" id="IPR036388">
    <property type="entry name" value="WH-like_DNA-bd_sf"/>
</dbReference>
<evidence type="ECO:0000256" key="3">
    <source>
        <dbReference type="ARBA" id="ARBA00023082"/>
    </source>
</evidence>
<gene>
    <name evidence="7" type="ORF">B5E52_11395</name>
</gene>
<evidence type="ECO:0000256" key="2">
    <source>
        <dbReference type="ARBA" id="ARBA00023015"/>
    </source>
</evidence>
<dbReference type="Gene3D" id="1.10.1740.10">
    <property type="match status" value="1"/>
</dbReference>
<dbReference type="InterPro" id="IPR013249">
    <property type="entry name" value="RNA_pol_sigma70_r4_t2"/>
</dbReference>
<dbReference type="NCBIfam" id="TIGR02937">
    <property type="entry name" value="sigma70-ECF"/>
    <property type="match status" value="1"/>
</dbReference>
<proteinExistence type="inferred from homology"/>
<dbReference type="EMBL" id="NFLW01000020">
    <property type="protein sequence ID" value="OUQ68350.1"/>
    <property type="molecule type" value="Genomic_DNA"/>
</dbReference>
<protein>
    <submittedName>
        <fullName evidence="7">RNA polymerase subunit sigma-70</fullName>
    </submittedName>
</protein>
<comment type="caution">
    <text evidence="7">The sequence shown here is derived from an EMBL/GenBank/DDBJ whole genome shotgun (WGS) entry which is preliminary data.</text>
</comment>
<dbReference type="InterPro" id="IPR039425">
    <property type="entry name" value="RNA_pol_sigma-70-like"/>
</dbReference>
<dbReference type="InterPro" id="IPR014327">
    <property type="entry name" value="RNA_pol_sigma70_bacteroid"/>
</dbReference>
<dbReference type="SUPFAM" id="SSF88659">
    <property type="entry name" value="Sigma3 and sigma4 domains of RNA polymerase sigma factors"/>
    <property type="match status" value="1"/>
</dbReference>
<dbReference type="RefSeq" id="WP_087318264.1">
    <property type="nucleotide sequence ID" value="NZ_JAHOJA010000038.1"/>
</dbReference>
<dbReference type="InterPro" id="IPR013324">
    <property type="entry name" value="RNA_pol_sigma_r3/r4-like"/>
</dbReference>
<dbReference type="AlphaFoldDB" id="A0A1Y4VE39"/>
<evidence type="ECO:0000259" key="5">
    <source>
        <dbReference type="Pfam" id="PF04542"/>
    </source>
</evidence>
<dbReference type="GO" id="GO:0003677">
    <property type="term" value="F:DNA binding"/>
    <property type="evidence" value="ECO:0007669"/>
    <property type="project" value="InterPro"/>
</dbReference>
<dbReference type="Proteomes" id="UP000196036">
    <property type="component" value="Unassembled WGS sequence"/>
</dbReference>
<dbReference type="InterPro" id="IPR013325">
    <property type="entry name" value="RNA_pol_sigma_r2"/>
</dbReference>
<dbReference type="PANTHER" id="PTHR43133">
    <property type="entry name" value="RNA POLYMERASE ECF-TYPE SIGMA FACTO"/>
    <property type="match status" value="1"/>
</dbReference>
<organism evidence="7 8">
    <name type="scientific">Bacteroides xylanisolvens</name>
    <dbReference type="NCBI Taxonomy" id="371601"/>
    <lineage>
        <taxon>Bacteria</taxon>
        <taxon>Pseudomonadati</taxon>
        <taxon>Bacteroidota</taxon>
        <taxon>Bacteroidia</taxon>
        <taxon>Bacteroidales</taxon>
        <taxon>Bacteroidaceae</taxon>
        <taxon>Bacteroides</taxon>
    </lineage>
</organism>
<sequence length="191" mass="22262">MKNESHIISRMISGDINAFKLLFDRYYPQVRFFTLGIVKDSFVADDIAQNVFIKVWTKRELIDCERKFNNYLYSITKNEIADYFRSLVISEPLDSISSLKDSDHTDEMIESVYDLSHIKNLVMKEVDNMPPQRRAVFVMSRLQGLSNDEIASKLGISKRTVERHLNMALHILREKLGGFLYWTATLFILSL</sequence>
<evidence type="ECO:0000313" key="8">
    <source>
        <dbReference type="Proteomes" id="UP000196036"/>
    </source>
</evidence>
<dbReference type="InterPro" id="IPR014284">
    <property type="entry name" value="RNA_pol_sigma-70_dom"/>
</dbReference>
<dbReference type="SUPFAM" id="SSF88946">
    <property type="entry name" value="Sigma2 domain of RNA polymerase sigma factors"/>
    <property type="match status" value="1"/>
</dbReference>
<evidence type="ECO:0000256" key="1">
    <source>
        <dbReference type="ARBA" id="ARBA00010641"/>
    </source>
</evidence>
<dbReference type="GO" id="GO:0006352">
    <property type="term" value="P:DNA-templated transcription initiation"/>
    <property type="evidence" value="ECO:0007669"/>
    <property type="project" value="InterPro"/>
</dbReference>
<accession>A0A1Y4VE39</accession>
<name>A0A1Y4VE39_9BACE</name>
<dbReference type="InterPro" id="IPR007627">
    <property type="entry name" value="RNA_pol_sigma70_r2"/>
</dbReference>
<dbReference type="PANTHER" id="PTHR43133:SF46">
    <property type="entry name" value="RNA POLYMERASE SIGMA-70 FACTOR ECF SUBFAMILY"/>
    <property type="match status" value="1"/>
</dbReference>
<dbReference type="Pfam" id="PF08281">
    <property type="entry name" value="Sigma70_r4_2"/>
    <property type="match status" value="1"/>
</dbReference>
<dbReference type="GO" id="GO:0016987">
    <property type="term" value="F:sigma factor activity"/>
    <property type="evidence" value="ECO:0007669"/>
    <property type="project" value="UniProtKB-KW"/>
</dbReference>
<comment type="similarity">
    <text evidence="1">Belongs to the sigma-70 factor family. ECF subfamily.</text>
</comment>
<evidence type="ECO:0000256" key="4">
    <source>
        <dbReference type="ARBA" id="ARBA00023163"/>
    </source>
</evidence>
<evidence type="ECO:0000259" key="6">
    <source>
        <dbReference type="Pfam" id="PF08281"/>
    </source>
</evidence>
<feature type="domain" description="RNA polymerase sigma-70 region 2" evidence="5">
    <location>
        <begin position="22"/>
        <end position="86"/>
    </location>
</feature>